<feature type="transmembrane region" description="Helical" evidence="9">
    <location>
        <begin position="461"/>
        <end position="480"/>
    </location>
</feature>
<protein>
    <submittedName>
        <fullName evidence="11">DHA2 family efflux MFS transporter permease subunit</fullName>
    </submittedName>
</protein>
<evidence type="ECO:0000256" key="1">
    <source>
        <dbReference type="ARBA" id="ARBA00004651"/>
    </source>
</evidence>
<dbReference type="Gene3D" id="1.20.1250.20">
    <property type="entry name" value="MFS general substrate transporter like domains"/>
    <property type="match status" value="2"/>
</dbReference>
<dbReference type="Pfam" id="PF07690">
    <property type="entry name" value="MFS_1"/>
    <property type="match status" value="1"/>
</dbReference>
<feature type="transmembrane region" description="Helical" evidence="9">
    <location>
        <begin position="32"/>
        <end position="57"/>
    </location>
</feature>
<evidence type="ECO:0000256" key="4">
    <source>
        <dbReference type="ARBA" id="ARBA00022475"/>
    </source>
</evidence>
<feature type="transmembrane region" description="Helical" evidence="9">
    <location>
        <begin position="162"/>
        <end position="183"/>
    </location>
</feature>
<gene>
    <name evidence="11" type="ORF">GCM10023196_077440</name>
</gene>
<evidence type="ECO:0000256" key="5">
    <source>
        <dbReference type="ARBA" id="ARBA00022692"/>
    </source>
</evidence>
<feature type="transmembrane region" description="Helical" evidence="9">
    <location>
        <begin position="420"/>
        <end position="441"/>
    </location>
</feature>
<proteinExistence type="inferred from homology"/>
<keyword evidence="12" id="KW-1185">Reference proteome</keyword>
<keyword evidence="5 9" id="KW-0812">Transmembrane</keyword>
<feature type="transmembrane region" description="Helical" evidence="9">
    <location>
        <begin position="69"/>
        <end position="89"/>
    </location>
</feature>
<dbReference type="InterPro" id="IPR004638">
    <property type="entry name" value="EmrB-like"/>
</dbReference>
<dbReference type="PANTHER" id="PTHR42718:SF9">
    <property type="entry name" value="MAJOR FACILITATOR SUPERFAMILY MULTIDRUG TRANSPORTER MFSC"/>
    <property type="match status" value="1"/>
</dbReference>
<sequence>MLIQRAPGPGMKTTAAEARAARPGREPLDPALLRMGAVLTLGAILAGLDATIVNVGIDAIARDLHGRLSVVQWVSTGYLLAISMVMPLSGWMTDRFGGTRMWMISVGLFVAGSALCGLAWSTSALIAFRVLQGIGGGMMQPIGQSIMAQAAGPSRIGRVMSILIIPVSFAPVIGPVLGGLIVADLDWRWMFYVNLPVGAIALLLAARVLPKDAPHAATRVPFDVLGLVLLSPGLAALVYGFAAAGGAGGFGTGRVVAALTGGATLLTAYGAHALRRRVTPLVDLRLFARRGFAAATSNSFLLGASLYSSMLLLPLYDQQARHASAIEAGLFLAPQALGTALASFFAGRLSDRLGPRGVVLAGIALALTGTAVFTRLGTDPAGPLLVLSLLLRGVGIGTIMAPGMAAVYGSVERHEAPRAASALNVVNRVGGSIGTAVFALILQSRLGHYPANPAAAYGDTFAWALGLTALSIIPALFFPAKPRP</sequence>
<feature type="transmembrane region" description="Helical" evidence="9">
    <location>
        <begin position="254"/>
        <end position="271"/>
    </location>
</feature>
<dbReference type="InterPro" id="IPR036259">
    <property type="entry name" value="MFS_trans_sf"/>
</dbReference>
<accession>A0ABP8UP67</accession>
<keyword evidence="6 9" id="KW-1133">Transmembrane helix</keyword>
<feature type="transmembrane region" description="Helical" evidence="9">
    <location>
        <begin position="222"/>
        <end position="242"/>
    </location>
</feature>
<dbReference type="InterPro" id="IPR020846">
    <property type="entry name" value="MFS_dom"/>
</dbReference>
<evidence type="ECO:0000256" key="3">
    <source>
        <dbReference type="ARBA" id="ARBA00022448"/>
    </source>
</evidence>
<evidence type="ECO:0000313" key="11">
    <source>
        <dbReference type="EMBL" id="GAA4634740.1"/>
    </source>
</evidence>
<comment type="similarity">
    <text evidence="2">Belongs to the major facilitator superfamily. EmrB family.</text>
</comment>
<evidence type="ECO:0000256" key="6">
    <source>
        <dbReference type="ARBA" id="ARBA00022989"/>
    </source>
</evidence>
<evidence type="ECO:0000256" key="7">
    <source>
        <dbReference type="ARBA" id="ARBA00023136"/>
    </source>
</evidence>
<dbReference type="EMBL" id="BAABHK010000014">
    <property type="protein sequence ID" value="GAA4634740.1"/>
    <property type="molecule type" value="Genomic_DNA"/>
</dbReference>
<evidence type="ECO:0000259" key="10">
    <source>
        <dbReference type="PROSITE" id="PS50850"/>
    </source>
</evidence>
<evidence type="ECO:0000313" key="12">
    <source>
        <dbReference type="Proteomes" id="UP001501442"/>
    </source>
</evidence>
<evidence type="ECO:0000256" key="2">
    <source>
        <dbReference type="ARBA" id="ARBA00008537"/>
    </source>
</evidence>
<feature type="transmembrane region" description="Helical" evidence="9">
    <location>
        <begin position="292"/>
        <end position="316"/>
    </location>
</feature>
<keyword evidence="3" id="KW-0813">Transport</keyword>
<evidence type="ECO:0000256" key="9">
    <source>
        <dbReference type="SAM" id="Phobius"/>
    </source>
</evidence>
<keyword evidence="4" id="KW-1003">Cell membrane</keyword>
<keyword evidence="7 9" id="KW-0472">Membrane</keyword>
<feature type="transmembrane region" description="Helical" evidence="9">
    <location>
        <begin position="189"/>
        <end position="210"/>
    </location>
</feature>
<feature type="transmembrane region" description="Helical" evidence="9">
    <location>
        <begin position="101"/>
        <end position="131"/>
    </location>
</feature>
<feature type="domain" description="Major facilitator superfamily (MFS) profile" evidence="10">
    <location>
        <begin position="35"/>
        <end position="483"/>
    </location>
</feature>
<dbReference type="InterPro" id="IPR011701">
    <property type="entry name" value="MFS"/>
</dbReference>
<dbReference type="NCBIfam" id="TIGR00711">
    <property type="entry name" value="efflux_EmrB"/>
    <property type="match status" value="1"/>
</dbReference>
<reference evidence="12" key="1">
    <citation type="journal article" date="2019" name="Int. J. Syst. Evol. Microbiol.">
        <title>The Global Catalogue of Microorganisms (GCM) 10K type strain sequencing project: providing services to taxonomists for standard genome sequencing and annotation.</title>
        <authorList>
            <consortium name="The Broad Institute Genomics Platform"/>
            <consortium name="The Broad Institute Genome Sequencing Center for Infectious Disease"/>
            <person name="Wu L."/>
            <person name="Ma J."/>
        </authorList>
    </citation>
    <scope>NUCLEOTIDE SEQUENCE [LARGE SCALE GENOMIC DNA]</scope>
    <source>
        <strain evidence="12">JCM 17939</strain>
    </source>
</reference>
<dbReference type="CDD" id="cd17503">
    <property type="entry name" value="MFS_LmrB_MDR_like"/>
    <property type="match status" value="1"/>
</dbReference>
<dbReference type="PROSITE" id="PS50850">
    <property type="entry name" value="MFS"/>
    <property type="match status" value="1"/>
</dbReference>
<feature type="region of interest" description="Disordered" evidence="8">
    <location>
        <begin position="1"/>
        <end position="23"/>
    </location>
</feature>
<dbReference type="PANTHER" id="PTHR42718">
    <property type="entry name" value="MAJOR FACILITATOR SUPERFAMILY MULTIDRUG TRANSPORTER MFSC"/>
    <property type="match status" value="1"/>
</dbReference>
<evidence type="ECO:0000256" key="8">
    <source>
        <dbReference type="SAM" id="MobiDB-lite"/>
    </source>
</evidence>
<feature type="transmembrane region" description="Helical" evidence="9">
    <location>
        <begin position="384"/>
        <end position="408"/>
    </location>
</feature>
<feature type="transmembrane region" description="Helical" evidence="9">
    <location>
        <begin position="328"/>
        <end position="346"/>
    </location>
</feature>
<name>A0ABP8UP67_9ACTN</name>
<feature type="transmembrane region" description="Helical" evidence="9">
    <location>
        <begin position="358"/>
        <end position="378"/>
    </location>
</feature>
<comment type="subcellular location">
    <subcellularLocation>
        <location evidence="1">Cell membrane</location>
        <topology evidence="1">Multi-pass membrane protein</topology>
    </subcellularLocation>
</comment>
<comment type="caution">
    <text evidence="11">The sequence shown here is derived from an EMBL/GenBank/DDBJ whole genome shotgun (WGS) entry which is preliminary data.</text>
</comment>
<dbReference type="SUPFAM" id="SSF103473">
    <property type="entry name" value="MFS general substrate transporter"/>
    <property type="match status" value="1"/>
</dbReference>
<dbReference type="Proteomes" id="UP001501442">
    <property type="component" value="Unassembled WGS sequence"/>
</dbReference>
<organism evidence="11 12">
    <name type="scientific">Actinoallomurus vinaceus</name>
    <dbReference type="NCBI Taxonomy" id="1080074"/>
    <lineage>
        <taxon>Bacteria</taxon>
        <taxon>Bacillati</taxon>
        <taxon>Actinomycetota</taxon>
        <taxon>Actinomycetes</taxon>
        <taxon>Streptosporangiales</taxon>
        <taxon>Thermomonosporaceae</taxon>
        <taxon>Actinoallomurus</taxon>
    </lineage>
</organism>